<proteinExistence type="inferred from homology"/>
<protein>
    <submittedName>
        <fullName evidence="8">Transposase</fullName>
        <ecNumber evidence="8">2.1.1.37</ecNumber>
    </submittedName>
</protein>
<gene>
    <name evidence="8" type="ORF">PL8927_150010</name>
</gene>
<feature type="domain" description="Probable transposase IS891/IS1136/IS1341" evidence="6">
    <location>
        <begin position="196"/>
        <end position="303"/>
    </location>
</feature>
<dbReference type="GO" id="GO:0032259">
    <property type="term" value="P:methylation"/>
    <property type="evidence" value="ECO:0007669"/>
    <property type="project" value="UniProtKB-KW"/>
</dbReference>
<evidence type="ECO:0000259" key="6">
    <source>
        <dbReference type="Pfam" id="PF01385"/>
    </source>
</evidence>
<keyword evidence="4" id="KW-0233">DNA recombination</keyword>
<feature type="domain" description="Cas12f1-like TNB" evidence="7">
    <location>
        <begin position="335"/>
        <end position="400"/>
    </location>
</feature>
<dbReference type="GO" id="GO:0003886">
    <property type="term" value="F:DNA (cytosine-5-)-methyltransferase activity"/>
    <property type="evidence" value="ECO:0007669"/>
    <property type="project" value="UniProtKB-EC"/>
</dbReference>
<evidence type="ECO:0000256" key="3">
    <source>
        <dbReference type="ARBA" id="ARBA00023125"/>
    </source>
</evidence>
<keyword evidence="9" id="KW-1185">Reference proteome</keyword>
<keyword evidence="8" id="KW-0808">Transferase</keyword>
<dbReference type="PANTHER" id="PTHR36172">
    <property type="match status" value="1"/>
</dbReference>
<dbReference type="GO" id="GO:0006310">
    <property type="term" value="P:DNA recombination"/>
    <property type="evidence" value="ECO:0007669"/>
    <property type="project" value="UniProtKB-KW"/>
</dbReference>
<dbReference type="AlphaFoldDB" id="A0A7Z9BFQ9"/>
<sequence>MLRANFNWCLRDRIDGWHQQFICGNYCDLKTEVEITPLTCSLVKGTQLANPWKDGGGKAKKEGEKDKSPKRTAVLMQDANLQELKDARPWYQEIDIGVLQLIPARVNESFNKFFKGAGFPKFKRRHDFKSFSYKPGRIKIKGNKIYLPKIGWMRFYNSRSLTDGFEIKTVTVRQKADGWYVSVRIENKTVPDFPVIPDSEIKTITGCDMGLGKLVYLSDGSAIENPRFATNKKTKRLMKIRQRRVSRKQKGSKNRSKAQLRVSKLHNRIQQRRESYQWDVANRIVKKADAVAVEDLQVKNMMKRCKPVKSETGRFLSNGQSAKRGLNRLIADASWYNLTQKLEYLAAKSGKKLYKVNPKYTSQTCSKCQHIDKNSRQGEKFICTNCGHIDDANLQAARNVKTKAIETYGLNIVKMIKSKKVRRDSSKPVQTTLFDVGMYERSSDNTLPQKACTEHSRSGKRRVGENPEYKQLSLLGYLGRNS</sequence>
<keyword evidence="8" id="KW-0489">Methyltransferase</keyword>
<dbReference type="PANTHER" id="PTHR36172:SF1">
    <property type="entry name" value="RESOLVASE-RELATED"/>
    <property type="match status" value="1"/>
</dbReference>
<dbReference type="NCBIfam" id="TIGR01766">
    <property type="entry name" value="IS200/IS605 family accessory protein TnpB-like domain"/>
    <property type="match status" value="1"/>
</dbReference>
<dbReference type="Pfam" id="PF01385">
    <property type="entry name" value="OrfB_IS605"/>
    <property type="match status" value="1"/>
</dbReference>
<dbReference type="GO" id="GO:0003677">
    <property type="term" value="F:DNA binding"/>
    <property type="evidence" value="ECO:0007669"/>
    <property type="project" value="UniProtKB-KW"/>
</dbReference>
<organism evidence="8 9">
    <name type="scientific">Planktothrix serta PCC 8927</name>
    <dbReference type="NCBI Taxonomy" id="671068"/>
    <lineage>
        <taxon>Bacteria</taxon>
        <taxon>Bacillati</taxon>
        <taxon>Cyanobacteriota</taxon>
        <taxon>Cyanophyceae</taxon>
        <taxon>Oscillatoriophycideae</taxon>
        <taxon>Oscillatoriales</taxon>
        <taxon>Microcoleaceae</taxon>
        <taxon>Planktothrix</taxon>
    </lineage>
</organism>
<evidence type="ECO:0000259" key="7">
    <source>
        <dbReference type="Pfam" id="PF07282"/>
    </source>
</evidence>
<name>A0A7Z9BFQ9_9CYAN</name>
<dbReference type="EMBL" id="CZCU02000057">
    <property type="protein sequence ID" value="VXD12093.1"/>
    <property type="molecule type" value="Genomic_DNA"/>
</dbReference>
<evidence type="ECO:0000313" key="9">
    <source>
        <dbReference type="Proteomes" id="UP000184550"/>
    </source>
</evidence>
<evidence type="ECO:0000256" key="5">
    <source>
        <dbReference type="SAM" id="MobiDB-lite"/>
    </source>
</evidence>
<comment type="caution">
    <text evidence="8">The sequence shown here is derived from an EMBL/GenBank/DDBJ whole genome shotgun (WGS) entry which is preliminary data.</text>
</comment>
<dbReference type="InterPro" id="IPR001959">
    <property type="entry name" value="Transposase"/>
</dbReference>
<evidence type="ECO:0000256" key="4">
    <source>
        <dbReference type="ARBA" id="ARBA00023172"/>
    </source>
</evidence>
<evidence type="ECO:0000313" key="8">
    <source>
        <dbReference type="EMBL" id="VXD12093.1"/>
    </source>
</evidence>
<dbReference type="GO" id="GO:0032196">
    <property type="term" value="P:transposition"/>
    <property type="evidence" value="ECO:0007669"/>
    <property type="project" value="UniProtKB-KW"/>
</dbReference>
<dbReference type="InterPro" id="IPR051491">
    <property type="entry name" value="Recombinase/Transposase-rel"/>
</dbReference>
<dbReference type="Pfam" id="PF07282">
    <property type="entry name" value="Cas12f1-like_TNB"/>
    <property type="match status" value="1"/>
</dbReference>
<reference evidence="8" key="1">
    <citation type="submission" date="2019-10" db="EMBL/GenBank/DDBJ databases">
        <authorList>
            <consortium name="Genoscope - CEA"/>
            <person name="William W."/>
        </authorList>
    </citation>
    <scope>NUCLEOTIDE SEQUENCE [LARGE SCALE GENOMIC DNA]</scope>
    <source>
        <strain evidence="8">BBR_PRJEB10992</strain>
    </source>
</reference>
<feature type="region of interest" description="Disordered" evidence="5">
    <location>
        <begin position="445"/>
        <end position="465"/>
    </location>
</feature>
<keyword evidence="2" id="KW-0815">Transposition</keyword>
<keyword evidence="3" id="KW-0238">DNA-binding</keyword>
<dbReference type="NCBIfam" id="NF040570">
    <property type="entry name" value="guided_TnpB"/>
    <property type="match status" value="1"/>
</dbReference>
<dbReference type="Proteomes" id="UP000184550">
    <property type="component" value="Unassembled WGS sequence"/>
</dbReference>
<accession>A0A7Z9BFQ9</accession>
<evidence type="ECO:0000256" key="1">
    <source>
        <dbReference type="ARBA" id="ARBA00008761"/>
    </source>
</evidence>
<comment type="similarity">
    <text evidence="1">In the C-terminal section; belongs to the transposase 35 family.</text>
</comment>
<dbReference type="EC" id="2.1.1.37" evidence="8"/>
<feature type="compositionally biased region" description="Basic and acidic residues" evidence="5">
    <location>
        <begin position="452"/>
        <end position="465"/>
    </location>
</feature>
<dbReference type="InterPro" id="IPR010095">
    <property type="entry name" value="Cas12f1-like_TNB"/>
</dbReference>
<evidence type="ECO:0000256" key="2">
    <source>
        <dbReference type="ARBA" id="ARBA00022578"/>
    </source>
</evidence>